<name>A0A8H6SY80_MYCCL</name>
<dbReference type="OrthoDB" id="3364440at2759"/>
<protein>
    <recommendedName>
        <fullName evidence="1">Glutamine synthetase</fullName>
    </recommendedName>
</protein>
<evidence type="ECO:0000256" key="3">
    <source>
        <dbReference type="PROSITE-ProRule" id="PRU01331"/>
    </source>
</evidence>
<dbReference type="AlphaFoldDB" id="A0A8H6SY80"/>
<dbReference type="SUPFAM" id="SSF55931">
    <property type="entry name" value="Glutamine synthetase/guanido kinase"/>
    <property type="match status" value="1"/>
</dbReference>
<dbReference type="SMART" id="SM01230">
    <property type="entry name" value="Gln-synt_C"/>
    <property type="match status" value="1"/>
</dbReference>
<dbReference type="PANTHER" id="PTHR43785">
    <property type="entry name" value="GAMMA-GLUTAMYLPUTRESCINE SYNTHETASE"/>
    <property type="match status" value="1"/>
</dbReference>
<organism evidence="6 7">
    <name type="scientific">Mycena chlorophos</name>
    <name type="common">Agaric fungus</name>
    <name type="synonym">Agaricus chlorophos</name>
    <dbReference type="NCBI Taxonomy" id="658473"/>
    <lineage>
        <taxon>Eukaryota</taxon>
        <taxon>Fungi</taxon>
        <taxon>Dikarya</taxon>
        <taxon>Basidiomycota</taxon>
        <taxon>Agaricomycotina</taxon>
        <taxon>Agaricomycetes</taxon>
        <taxon>Agaricomycetidae</taxon>
        <taxon>Agaricales</taxon>
        <taxon>Marasmiineae</taxon>
        <taxon>Mycenaceae</taxon>
        <taxon>Mycena</taxon>
    </lineage>
</organism>
<dbReference type="GO" id="GO:0006542">
    <property type="term" value="P:glutamine biosynthetic process"/>
    <property type="evidence" value="ECO:0007669"/>
    <property type="project" value="InterPro"/>
</dbReference>
<comment type="similarity">
    <text evidence="3 4">Belongs to the glutamine synthetase family.</text>
</comment>
<keyword evidence="2" id="KW-0436">Ligase</keyword>
<dbReference type="Gene3D" id="3.10.20.70">
    <property type="entry name" value="Glutamine synthetase, N-terminal domain"/>
    <property type="match status" value="1"/>
</dbReference>
<comment type="caution">
    <text evidence="6">The sequence shown here is derived from an EMBL/GenBank/DDBJ whole genome shotgun (WGS) entry which is preliminary data.</text>
</comment>
<evidence type="ECO:0000256" key="4">
    <source>
        <dbReference type="RuleBase" id="RU000384"/>
    </source>
</evidence>
<accession>A0A8H6SY80</accession>
<dbReference type="EMBL" id="JACAZE010000008">
    <property type="protein sequence ID" value="KAF7308435.1"/>
    <property type="molecule type" value="Genomic_DNA"/>
</dbReference>
<sequence>MDFTHGVVFTPQSVEHRSADLDAEKLLSGAKYVRIYWVDWVNVRRCRVVPIAHFKSLLASNRPGVNIGKVVLGLVNLVLAPGFSPIGEYLYAIDLKSLRPLPFAPGHLAVLGNFEEKIPVAGKGVEVALCPRTVLRRITEKIKDDFGIQFLIGLESEFILLKSTDPVEPAHEHQFSASEGMLAGSTEAAAMEEIGDAITAAGISLEMFHAEAAPGQYEVVTGPLTPLDAADALIFTREIIVQVAAKHGLRATFLPRPFMRSSGSSTHAHISVHAKGEQKVASRLSARESQFLAGLLAHLRAIVAFTLPTPTSYKRVGDGLWSGGTYICYGNENREAPIRVTNFNSPKSRNFELRFVDATANPHLALASILAGGLLAFASQLPLEIKDCSGERIAAELSEEERLALGITERMPFSSEEGRKCLEADVALQEIMGPEFVEKYLLVNRTLESVLVDGKESEDQKLTNWVRFF</sequence>
<evidence type="ECO:0000313" key="6">
    <source>
        <dbReference type="EMBL" id="KAF7308435.1"/>
    </source>
</evidence>
<dbReference type="Proteomes" id="UP000613580">
    <property type="component" value="Unassembled WGS sequence"/>
</dbReference>
<gene>
    <name evidence="6" type="ORF">HMN09_00692300</name>
</gene>
<dbReference type="Pfam" id="PF00120">
    <property type="entry name" value="Gln-synt_C"/>
    <property type="match status" value="1"/>
</dbReference>
<dbReference type="InterPro" id="IPR036651">
    <property type="entry name" value="Gln_synt_N_sf"/>
</dbReference>
<dbReference type="PANTHER" id="PTHR43785:SF2">
    <property type="entry name" value="TYPE-1 GLUTAMINE SYNTHETASE 1"/>
    <property type="match status" value="1"/>
</dbReference>
<evidence type="ECO:0000256" key="2">
    <source>
        <dbReference type="ARBA" id="ARBA00022598"/>
    </source>
</evidence>
<keyword evidence="7" id="KW-1185">Reference proteome</keyword>
<feature type="domain" description="GS catalytic" evidence="5">
    <location>
        <begin position="131"/>
        <end position="469"/>
    </location>
</feature>
<dbReference type="Gene3D" id="3.30.590.10">
    <property type="entry name" value="Glutamine synthetase/guanido kinase, catalytic domain"/>
    <property type="match status" value="1"/>
</dbReference>
<dbReference type="GO" id="GO:0004356">
    <property type="term" value="F:glutamine synthetase activity"/>
    <property type="evidence" value="ECO:0007669"/>
    <property type="project" value="InterPro"/>
</dbReference>
<reference evidence="6" key="1">
    <citation type="submission" date="2020-05" db="EMBL/GenBank/DDBJ databases">
        <title>Mycena genomes resolve the evolution of fungal bioluminescence.</title>
        <authorList>
            <person name="Tsai I.J."/>
        </authorList>
    </citation>
    <scope>NUCLEOTIDE SEQUENCE</scope>
    <source>
        <strain evidence="6">110903Hualien_Pintung</strain>
    </source>
</reference>
<dbReference type="InterPro" id="IPR014746">
    <property type="entry name" value="Gln_synth/guanido_kin_cat_dom"/>
</dbReference>
<keyword evidence="6" id="KW-0808">Transferase</keyword>
<dbReference type="GO" id="GO:0016301">
    <property type="term" value="F:kinase activity"/>
    <property type="evidence" value="ECO:0007669"/>
    <property type="project" value="UniProtKB-KW"/>
</dbReference>
<dbReference type="PROSITE" id="PS51987">
    <property type="entry name" value="GS_CATALYTIC"/>
    <property type="match status" value="1"/>
</dbReference>
<proteinExistence type="inferred from homology"/>
<dbReference type="InterPro" id="IPR008146">
    <property type="entry name" value="Gln_synth_cat_dom"/>
</dbReference>
<evidence type="ECO:0000259" key="5">
    <source>
        <dbReference type="PROSITE" id="PS51987"/>
    </source>
</evidence>
<keyword evidence="6" id="KW-0418">Kinase</keyword>
<evidence type="ECO:0000256" key="1">
    <source>
        <dbReference type="ARBA" id="ARBA00021364"/>
    </source>
</evidence>
<evidence type="ECO:0000313" key="7">
    <source>
        <dbReference type="Proteomes" id="UP000613580"/>
    </source>
</evidence>